<evidence type="ECO:0000313" key="1">
    <source>
        <dbReference type="EMBL" id="JAH66996.1"/>
    </source>
</evidence>
<reference evidence="1" key="1">
    <citation type="submission" date="2014-11" db="EMBL/GenBank/DDBJ databases">
        <authorList>
            <person name="Amaro Gonzalez C."/>
        </authorList>
    </citation>
    <scope>NUCLEOTIDE SEQUENCE</scope>
</reference>
<protein>
    <submittedName>
        <fullName evidence="1">Uncharacterized protein</fullName>
    </submittedName>
</protein>
<sequence length="25" mass="2929">MANPQTAAADLLFFFFFPELHLKLF</sequence>
<name>A0A0E9UMM2_ANGAN</name>
<dbReference type="AlphaFoldDB" id="A0A0E9UMM2"/>
<reference evidence="1" key="2">
    <citation type="journal article" date="2015" name="Fish Shellfish Immunol.">
        <title>Early steps in the European eel (Anguilla anguilla)-Vibrio vulnificus interaction in the gills: Role of the RtxA13 toxin.</title>
        <authorList>
            <person name="Callol A."/>
            <person name="Pajuelo D."/>
            <person name="Ebbesson L."/>
            <person name="Teles M."/>
            <person name="MacKenzie S."/>
            <person name="Amaro C."/>
        </authorList>
    </citation>
    <scope>NUCLEOTIDE SEQUENCE</scope>
</reference>
<organism evidence="1">
    <name type="scientific">Anguilla anguilla</name>
    <name type="common">European freshwater eel</name>
    <name type="synonym">Muraena anguilla</name>
    <dbReference type="NCBI Taxonomy" id="7936"/>
    <lineage>
        <taxon>Eukaryota</taxon>
        <taxon>Metazoa</taxon>
        <taxon>Chordata</taxon>
        <taxon>Craniata</taxon>
        <taxon>Vertebrata</taxon>
        <taxon>Euteleostomi</taxon>
        <taxon>Actinopterygii</taxon>
        <taxon>Neopterygii</taxon>
        <taxon>Teleostei</taxon>
        <taxon>Anguilliformes</taxon>
        <taxon>Anguillidae</taxon>
        <taxon>Anguilla</taxon>
    </lineage>
</organism>
<accession>A0A0E9UMM2</accession>
<dbReference type="EMBL" id="GBXM01041581">
    <property type="protein sequence ID" value="JAH66996.1"/>
    <property type="molecule type" value="Transcribed_RNA"/>
</dbReference>
<proteinExistence type="predicted"/>